<evidence type="ECO:0000313" key="4">
    <source>
        <dbReference type="Ensembl" id="ENSMMDP00005026926.1"/>
    </source>
</evidence>
<dbReference type="Proteomes" id="UP000472263">
    <property type="component" value="Chromosome 22"/>
</dbReference>
<dbReference type="GO" id="GO:0007166">
    <property type="term" value="P:cell surface receptor signaling pathway"/>
    <property type="evidence" value="ECO:0007669"/>
    <property type="project" value="TreeGrafter"/>
</dbReference>
<dbReference type="PANTHER" id="PTHR23268:SF124">
    <property type="entry name" value="IG-LIKE DOMAIN-CONTAINING PROTEIN"/>
    <property type="match status" value="1"/>
</dbReference>
<dbReference type="CDD" id="cd00099">
    <property type="entry name" value="IgV"/>
    <property type="match status" value="1"/>
</dbReference>
<dbReference type="InterPro" id="IPR013106">
    <property type="entry name" value="Ig_V-set"/>
</dbReference>
<organism evidence="4 5">
    <name type="scientific">Myripristis murdjan</name>
    <name type="common">pinecone soldierfish</name>
    <dbReference type="NCBI Taxonomy" id="586833"/>
    <lineage>
        <taxon>Eukaryota</taxon>
        <taxon>Metazoa</taxon>
        <taxon>Chordata</taxon>
        <taxon>Craniata</taxon>
        <taxon>Vertebrata</taxon>
        <taxon>Euteleostomi</taxon>
        <taxon>Actinopterygii</taxon>
        <taxon>Neopterygii</taxon>
        <taxon>Teleostei</taxon>
        <taxon>Neoteleostei</taxon>
        <taxon>Acanthomorphata</taxon>
        <taxon>Holocentriformes</taxon>
        <taxon>Holocentridae</taxon>
        <taxon>Myripristis</taxon>
    </lineage>
</organism>
<reference evidence="4" key="3">
    <citation type="submission" date="2025-09" db="UniProtKB">
        <authorList>
            <consortium name="Ensembl"/>
        </authorList>
    </citation>
    <scope>IDENTIFICATION</scope>
</reference>
<evidence type="ECO:0000259" key="3">
    <source>
        <dbReference type="PROSITE" id="PS50835"/>
    </source>
</evidence>
<evidence type="ECO:0000256" key="2">
    <source>
        <dbReference type="ARBA" id="ARBA00022859"/>
    </source>
</evidence>
<evidence type="ECO:0000256" key="1">
    <source>
        <dbReference type="ARBA" id="ARBA00022729"/>
    </source>
</evidence>
<dbReference type="Gene3D" id="2.60.40.10">
    <property type="entry name" value="Immunoglobulins"/>
    <property type="match status" value="1"/>
</dbReference>
<dbReference type="GO" id="GO:0002376">
    <property type="term" value="P:immune system process"/>
    <property type="evidence" value="ECO:0007669"/>
    <property type="project" value="UniProtKB-KW"/>
</dbReference>
<dbReference type="PROSITE" id="PS50835">
    <property type="entry name" value="IG_LIKE"/>
    <property type="match status" value="1"/>
</dbReference>
<proteinExistence type="predicted"/>
<name>A0A667Z0U1_9TELE</name>
<dbReference type="InterPro" id="IPR050413">
    <property type="entry name" value="TCR_beta_variable"/>
</dbReference>
<dbReference type="SMART" id="SM00409">
    <property type="entry name" value="IG"/>
    <property type="match status" value="1"/>
</dbReference>
<evidence type="ECO:0000313" key="5">
    <source>
        <dbReference type="Proteomes" id="UP000472263"/>
    </source>
</evidence>
<dbReference type="GO" id="GO:0005886">
    <property type="term" value="C:plasma membrane"/>
    <property type="evidence" value="ECO:0007669"/>
    <property type="project" value="TreeGrafter"/>
</dbReference>
<reference evidence="4" key="2">
    <citation type="submission" date="2025-08" db="UniProtKB">
        <authorList>
            <consortium name="Ensembl"/>
        </authorList>
    </citation>
    <scope>IDENTIFICATION</scope>
</reference>
<dbReference type="Pfam" id="PF07686">
    <property type="entry name" value="V-set"/>
    <property type="match status" value="1"/>
</dbReference>
<keyword evidence="5" id="KW-1185">Reference proteome</keyword>
<keyword evidence="1" id="KW-0732">Signal</keyword>
<dbReference type="InterPro" id="IPR013783">
    <property type="entry name" value="Ig-like_fold"/>
</dbReference>
<dbReference type="InterPro" id="IPR003599">
    <property type="entry name" value="Ig_sub"/>
</dbReference>
<feature type="domain" description="Ig-like" evidence="3">
    <location>
        <begin position="9"/>
        <end position="122"/>
    </location>
</feature>
<accession>A0A667Z0U1</accession>
<protein>
    <recommendedName>
        <fullName evidence="3">Ig-like domain-containing protein</fullName>
    </recommendedName>
</protein>
<dbReference type="InterPro" id="IPR036179">
    <property type="entry name" value="Ig-like_dom_sf"/>
</dbReference>
<dbReference type="AlphaFoldDB" id="A0A667Z0U1"/>
<dbReference type="Ensembl" id="ENSMMDT00005027483.1">
    <property type="protein sequence ID" value="ENSMMDP00005026926.1"/>
    <property type="gene ID" value="ENSMMDG00005012823.1"/>
</dbReference>
<keyword evidence="2" id="KW-0391">Immunity</keyword>
<dbReference type="GeneTree" id="ENSGT01120000272189"/>
<dbReference type="SMART" id="SM00406">
    <property type="entry name" value="IGv"/>
    <property type="match status" value="1"/>
</dbReference>
<dbReference type="PANTHER" id="PTHR23268">
    <property type="entry name" value="T-CELL RECEPTOR BETA CHAIN"/>
    <property type="match status" value="1"/>
</dbReference>
<reference evidence="4" key="1">
    <citation type="submission" date="2019-06" db="EMBL/GenBank/DDBJ databases">
        <authorList>
            <consortium name="Wellcome Sanger Institute Data Sharing"/>
        </authorList>
    </citation>
    <scope>NUCLEOTIDE SEQUENCE [LARGE SCALE GENOMIC DNA]</scope>
</reference>
<dbReference type="SUPFAM" id="SSF48726">
    <property type="entry name" value="Immunoglobulin"/>
    <property type="match status" value="1"/>
</dbReference>
<dbReference type="InParanoid" id="A0A667Z0U1"/>
<sequence>PVNIPLAMPAVAQQFLCSSSVLQTPAALQRTVGGNANFSCSHKVSEVFYLYWYRQRQHGEPLICIGYLYSKNINIESGFKHRFTLRGDSTEHSYLEIHNLSREDRGEYFCAIRQHNDTNSLSADTKPPTLTLCTFSSNKLNPVTQ</sequence>
<dbReference type="InterPro" id="IPR007110">
    <property type="entry name" value="Ig-like_dom"/>
</dbReference>